<evidence type="ECO:0000313" key="2">
    <source>
        <dbReference type="Proteomes" id="UP000000686"/>
    </source>
</evidence>
<reference evidence="1 2" key="1">
    <citation type="submission" date="2011-04" db="EMBL/GenBank/DDBJ databases">
        <title>Complete sequence of Pseudomonas fulva 12-X.</title>
        <authorList>
            <consortium name="US DOE Joint Genome Institute"/>
            <person name="Lucas S."/>
            <person name="Han J."/>
            <person name="Lapidus A."/>
            <person name="Cheng J.-F."/>
            <person name="Goodwin L."/>
            <person name="Pitluck S."/>
            <person name="Peters L."/>
            <person name="Mikhailova N."/>
            <person name="Pagani I."/>
            <person name="Davenport K."/>
            <person name="Han C."/>
            <person name="Tapia R."/>
            <person name="Land M."/>
            <person name="Hauser L."/>
            <person name="Kyrpides N."/>
            <person name="Ivanova N."/>
            <person name="Pagani I."/>
            <person name="Lcollab F.I."/>
            <person name="Woyke T."/>
        </authorList>
    </citation>
    <scope>NUCLEOTIDE SEQUENCE [LARGE SCALE GENOMIC DNA]</scope>
    <source>
        <strain evidence="2">12-X</strain>
    </source>
</reference>
<dbReference type="STRING" id="743720.Psefu_1455"/>
<name>F6AG29_PSEF1</name>
<dbReference type="Proteomes" id="UP000000686">
    <property type="component" value="Chromosome"/>
</dbReference>
<dbReference type="RefSeq" id="WP_013790562.1">
    <property type="nucleotide sequence ID" value="NC_015556.1"/>
</dbReference>
<dbReference type="KEGG" id="pfv:Psefu_1455"/>
<evidence type="ECO:0000313" key="1">
    <source>
        <dbReference type="EMBL" id="AEF21431.1"/>
    </source>
</evidence>
<accession>F6AG29</accession>
<sequence>MPTDIQSEIIAELIKQLGVVESFGAEVIEDNVLRVIDAEDTSGLRDDFIIIQPGPTEEVERQTGGSVRETVTLNITAITRRRGSGSLLRAARLGIKCALPGPKAGLTTQGVQKVTFLPETPMPAREGQRWACHVMPIQVGYVQPLK</sequence>
<dbReference type="AlphaFoldDB" id="F6AG29"/>
<gene>
    <name evidence="1" type="ordered locus">Psefu_1455</name>
</gene>
<dbReference type="HOGENOM" id="CLU_1775805_0_0_6"/>
<proteinExistence type="predicted"/>
<organism evidence="1 2">
    <name type="scientific">Pseudomonas fulva (strain 12-X)</name>
    <dbReference type="NCBI Taxonomy" id="743720"/>
    <lineage>
        <taxon>Bacteria</taxon>
        <taxon>Pseudomonadati</taxon>
        <taxon>Pseudomonadota</taxon>
        <taxon>Gammaproteobacteria</taxon>
        <taxon>Pseudomonadales</taxon>
        <taxon>Pseudomonadaceae</taxon>
        <taxon>Pseudomonas</taxon>
    </lineage>
</organism>
<dbReference type="EMBL" id="CP002727">
    <property type="protein sequence ID" value="AEF21431.1"/>
    <property type="molecule type" value="Genomic_DNA"/>
</dbReference>
<protein>
    <submittedName>
        <fullName evidence="1">Uncharacterized protein</fullName>
    </submittedName>
</protein>
<dbReference type="OrthoDB" id="6902565at2"/>
<keyword evidence="2" id="KW-1185">Reference proteome</keyword>